<feature type="non-terminal residue" evidence="10">
    <location>
        <position position="193"/>
    </location>
</feature>
<evidence type="ECO:0000256" key="1">
    <source>
        <dbReference type="ARBA" id="ARBA00004127"/>
    </source>
</evidence>
<evidence type="ECO:0000256" key="3">
    <source>
        <dbReference type="ARBA" id="ARBA00022692"/>
    </source>
</evidence>
<dbReference type="PROSITE" id="PS50929">
    <property type="entry name" value="ABC_TM1F"/>
    <property type="match status" value="1"/>
</dbReference>
<sequence length="193" mass="22440">PKTENPSPAEEASFASWCFFAWFEPLIWRGFRKPLTWEDLWNLRYRDTSTYVVAKFQKQFNEILKKSTRFSKSEHDTKLSGPTNTESKRPKKPISITGVIFKTYWTTLVSCALLKLLSDATGVVTPLFLHSIIKFVESQDYMWKGVLYAVCMFLTGEFQTITVHHYTYMMYVLGINCRTALMSAIYKKALRIS</sequence>
<dbReference type="GO" id="GO:0140359">
    <property type="term" value="F:ABC-type transporter activity"/>
    <property type="evidence" value="ECO:0007669"/>
    <property type="project" value="InterPro"/>
</dbReference>
<keyword evidence="2" id="KW-0813">Transport</keyword>
<dbReference type="GO" id="GO:0005524">
    <property type="term" value="F:ATP binding"/>
    <property type="evidence" value="ECO:0007669"/>
    <property type="project" value="UniProtKB-KW"/>
</dbReference>
<gene>
    <name evidence="10" type="ORF">g.1837</name>
</gene>
<feature type="domain" description="ABC transmembrane type-1" evidence="9">
    <location>
        <begin position="112"/>
        <end position="193"/>
    </location>
</feature>
<comment type="subcellular location">
    <subcellularLocation>
        <location evidence="1">Endomembrane system</location>
        <topology evidence="1">Multi-pass membrane protein</topology>
    </subcellularLocation>
</comment>
<keyword evidence="3" id="KW-0812">Transmembrane</keyword>
<dbReference type="GO" id="GO:0012505">
    <property type="term" value="C:endomembrane system"/>
    <property type="evidence" value="ECO:0007669"/>
    <property type="project" value="UniProtKB-SubCell"/>
</dbReference>
<feature type="non-terminal residue" evidence="10">
    <location>
        <position position="1"/>
    </location>
</feature>
<organism evidence="10">
    <name type="scientific">Graphocephala atropunctata</name>
    <dbReference type="NCBI Taxonomy" id="36148"/>
    <lineage>
        <taxon>Eukaryota</taxon>
        <taxon>Metazoa</taxon>
        <taxon>Ecdysozoa</taxon>
        <taxon>Arthropoda</taxon>
        <taxon>Hexapoda</taxon>
        <taxon>Insecta</taxon>
        <taxon>Pterygota</taxon>
        <taxon>Neoptera</taxon>
        <taxon>Paraneoptera</taxon>
        <taxon>Hemiptera</taxon>
        <taxon>Auchenorrhyncha</taxon>
        <taxon>Membracoidea</taxon>
        <taxon>Cicadellidae</taxon>
        <taxon>Cicadellinae</taxon>
        <taxon>Cicadellini</taxon>
        <taxon>Graphocephala</taxon>
    </lineage>
</organism>
<evidence type="ECO:0000256" key="5">
    <source>
        <dbReference type="ARBA" id="ARBA00022741"/>
    </source>
</evidence>
<evidence type="ECO:0000256" key="7">
    <source>
        <dbReference type="ARBA" id="ARBA00022989"/>
    </source>
</evidence>
<dbReference type="PANTHER" id="PTHR24223">
    <property type="entry name" value="ATP-BINDING CASSETTE SUB-FAMILY C"/>
    <property type="match status" value="1"/>
</dbReference>
<dbReference type="GO" id="GO:0016020">
    <property type="term" value="C:membrane"/>
    <property type="evidence" value="ECO:0007669"/>
    <property type="project" value="InterPro"/>
</dbReference>
<evidence type="ECO:0000256" key="6">
    <source>
        <dbReference type="ARBA" id="ARBA00022840"/>
    </source>
</evidence>
<evidence type="ECO:0000256" key="2">
    <source>
        <dbReference type="ARBA" id="ARBA00022448"/>
    </source>
</evidence>
<keyword evidence="5" id="KW-0547">Nucleotide-binding</keyword>
<dbReference type="InterPro" id="IPR050173">
    <property type="entry name" value="ABC_transporter_C-like"/>
</dbReference>
<dbReference type="Pfam" id="PF00664">
    <property type="entry name" value="ABC_membrane"/>
    <property type="match status" value="1"/>
</dbReference>
<keyword evidence="4" id="KW-0677">Repeat</keyword>
<dbReference type="PANTHER" id="PTHR24223:SF443">
    <property type="entry name" value="MULTIDRUG-RESISTANCE LIKE PROTEIN 1, ISOFORM I"/>
    <property type="match status" value="1"/>
</dbReference>
<accession>A0A1B6KFK5</accession>
<proteinExistence type="predicted"/>
<reference evidence="10" key="1">
    <citation type="submission" date="2015-11" db="EMBL/GenBank/DDBJ databases">
        <title>De novo transcriptome assembly of four potential Pierce s Disease insect vectors from Arizona vineyards.</title>
        <authorList>
            <person name="Tassone E.E."/>
        </authorList>
    </citation>
    <scope>NUCLEOTIDE SEQUENCE</scope>
</reference>
<dbReference type="InterPro" id="IPR011527">
    <property type="entry name" value="ABC1_TM_dom"/>
</dbReference>
<evidence type="ECO:0000256" key="8">
    <source>
        <dbReference type="ARBA" id="ARBA00023136"/>
    </source>
</evidence>
<keyword evidence="8" id="KW-0472">Membrane</keyword>
<evidence type="ECO:0000256" key="4">
    <source>
        <dbReference type="ARBA" id="ARBA00022737"/>
    </source>
</evidence>
<dbReference type="EMBL" id="GEBQ01029740">
    <property type="protein sequence ID" value="JAT10237.1"/>
    <property type="molecule type" value="Transcribed_RNA"/>
</dbReference>
<evidence type="ECO:0000313" key="10">
    <source>
        <dbReference type="EMBL" id="JAT10237.1"/>
    </source>
</evidence>
<dbReference type="InterPro" id="IPR036640">
    <property type="entry name" value="ABC1_TM_sf"/>
</dbReference>
<evidence type="ECO:0000259" key="9">
    <source>
        <dbReference type="PROSITE" id="PS50929"/>
    </source>
</evidence>
<keyword evidence="6" id="KW-0067">ATP-binding</keyword>
<dbReference type="Gene3D" id="1.20.1560.10">
    <property type="entry name" value="ABC transporter type 1, transmembrane domain"/>
    <property type="match status" value="1"/>
</dbReference>
<dbReference type="SUPFAM" id="SSF90123">
    <property type="entry name" value="ABC transporter transmembrane region"/>
    <property type="match status" value="1"/>
</dbReference>
<keyword evidence="7" id="KW-1133">Transmembrane helix</keyword>
<name>A0A1B6KFK5_9HEMI</name>
<protein>
    <recommendedName>
        <fullName evidence="9">ABC transmembrane type-1 domain-containing protein</fullName>
    </recommendedName>
</protein>
<dbReference type="AlphaFoldDB" id="A0A1B6KFK5"/>